<feature type="transmembrane region" description="Helical" evidence="12">
    <location>
        <begin position="109"/>
        <end position="127"/>
    </location>
</feature>
<evidence type="ECO:0000256" key="3">
    <source>
        <dbReference type="ARBA" id="ARBA00022475"/>
    </source>
</evidence>
<organism evidence="13 14">
    <name type="scientific">Streptomyces himalayensis subsp. himalayensis</name>
    <dbReference type="NCBI Taxonomy" id="2756131"/>
    <lineage>
        <taxon>Bacteria</taxon>
        <taxon>Bacillati</taxon>
        <taxon>Actinomycetota</taxon>
        <taxon>Actinomycetes</taxon>
        <taxon>Kitasatosporales</taxon>
        <taxon>Streptomycetaceae</taxon>
        <taxon>Streptomyces</taxon>
        <taxon>Streptomyces himalayensis</taxon>
    </lineage>
</organism>
<evidence type="ECO:0000256" key="5">
    <source>
        <dbReference type="ARBA" id="ARBA00022597"/>
    </source>
</evidence>
<feature type="transmembrane region" description="Helical" evidence="12">
    <location>
        <begin position="371"/>
        <end position="388"/>
    </location>
</feature>
<feature type="transmembrane region" description="Helical" evidence="12">
    <location>
        <begin position="394"/>
        <end position="411"/>
    </location>
</feature>
<keyword evidence="7 12" id="KW-1133">Transmembrane helix</keyword>
<comment type="subcellular location">
    <subcellularLocation>
        <location evidence="1">Cell membrane</location>
        <topology evidence="1">Multi-pass membrane protein</topology>
    </subcellularLocation>
</comment>
<evidence type="ECO:0000313" key="14">
    <source>
        <dbReference type="Proteomes" id="UP000545761"/>
    </source>
</evidence>
<evidence type="ECO:0000256" key="9">
    <source>
        <dbReference type="ARBA" id="ARBA00035611"/>
    </source>
</evidence>
<evidence type="ECO:0000256" key="12">
    <source>
        <dbReference type="SAM" id="Phobius"/>
    </source>
</evidence>
<dbReference type="GO" id="GO:0022857">
    <property type="term" value="F:transmembrane transporter activity"/>
    <property type="evidence" value="ECO:0007669"/>
    <property type="project" value="InterPro"/>
</dbReference>
<feature type="transmembrane region" description="Helical" evidence="12">
    <location>
        <begin position="311"/>
        <end position="333"/>
    </location>
</feature>
<feature type="region of interest" description="Disordered" evidence="11">
    <location>
        <begin position="1"/>
        <end position="28"/>
    </location>
</feature>
<dbReference type="GO" id="GO:0005886">
    <property type="term" value="C:plasma membrane"/>
    <property type="evidence" value="ECO:0007669"/>
    <property type="project" value="UniProtKB-SubCell"/>
</dbReference>
<dbReference type="PANTHER" id="PTHR32196:SF32">
    <property type="entry name" value="XYLOSE TRANSPORT SYSTEM PERMEASE PROTEIN XYLH"/>
    <property type="match status" value="1"/>
</dbReference>
<dbReference type="CDD" id="cd06579">
    <property type="entry name" value="TM_PBP1_transp_AraH_like"/>
    <property type="match status" value="1"/>
</dbReference>
<evidence type="ECO:0000256" key="4">
    <source>
        <dbReference type="ARBA" id="ARBA00022519"/>
    </source>
</evidence>
<gene>
    <name evidence="13" type="ORF">H1D24_32695</name>
</gene>
<dbReference type="PANTHER" id="PTHR32196">
    <property type="entry name" value="ABC TRANSPORTER PERMEASE PROTEIN YPHD-RELATED-RELATED"/>
    <property type="match status" value="1"/>
</dbReference>
<keyword evidence="3" id="KW-1003">Cell membrane</keyword>
<evidence type="ECO:0000256" key="7">
    <source>
        <dbReference type="ARBA" id="ARBA00022989"/>
    </source>
</evidence>
<comment type="caution">
    <text evidence="13">The sequence shown here is derived from an EMBL/GenBank/DDBJ whole genome shotgun (WGS) entry which is preliminary data.</text>
</comment>
<feature type="transmembrane region" description="Helical" evidence="12">
    <location>
        <begin position="133"/>
        <end position="152"/>
    </location>
</feature>
<evidence type="ECO:0000256" key="1">
    <source>
        <dbReference type="ARBA" id="ARBA00004651"/>
    </source>
</evidence>
<feature type="transmembrane region" description="Helical" evidence="12">
    <location>
        <begin position="200"/>
        <end position="221"/>
    </location>
</feature>
<reference evidence="13 14" key="1">
    <citation type="submission" date="2020-07" db="EMBL/GenBank/DDBJ databases">
        <title>Streptomyces isolated from Indian soil.</title>
        <authorList>
            <person name="Mandal S."/>
            <person name="Maiti P.K."/>
        </authorList>
    </citation>
    <scope>NUCLEOTIDE SEQUENCE [LARGE SCALE GENOMIC DNA]</scope>
    <source>
        <strain evidence="13 14">PSKA28</strain>
    </source>
</reference>
<keyword evidence="5" id="KW-0762">Sugar transport</keyword>
<dbReference type="AlphaFoldDB" id="A0A7W0ICR4"/>
<keyword evidence="2" id="KW-0813">Transport</keyword>
<keyword evidence="4" id="KW-0997">Cell inner membrane</keyword>
<evidence type="ECO:0000256" key="10">
    <source>
        <dbReference type="ARBA" id="ARBA00035686"/>
    </source>
</evidence>
<feature type="transmembrane region" description="Helical" evidence="12">
    <location>
        <begin position="51"/>
        <end position="69"/>
    </location>
</feature>
<keyword evidence="6 12" id="KW-0812">Transmembrane</keyword>
<comment type="function">
    <text evidence="9">Part of the binding-protein-dependent transport system for D-xylose. Probably responsible for the translocation of the substrate across the membrane.</text>
</comment>
<dbReference type="Pfam" id="PF02653">
    <property type="entry name" value="BPD_transp_2"/>
    <property type="match status" value="1"/>
</dbReference>
<sequence>MSRSETSEESSTRAVPEPVRHTAGSRPSAYARGLRRCGHALKVRALPGEHGRASVVLGLLVVWLAFQAADSHFLSPRNLSGISVDMVGIGMIALGLVFVLALGQIDLSLGSVAGLATVVFTVLNVHVGASEGIAVLLAVLSGAAIGTLQGFIHAKSGIPAYVVTLAGLLGWYGLTLYLLGSSGTINFNDTGLVASLTSSYFSNPAAAYGLAAIGTAAFLLISCQNRRRHKAAGMPSRPLRTILLRTGALAAVAFAAAIVLNAFQGLPLALLIFLAAVAVVDYLLRRMPYGRKVFALGSAAEAARRAGINVALVRMSVFTISGTMAAIGGLFLASPTASTIQPSSSPTLLLSALAAAVLGGASLFGARGTSWSALLGILIIQSIASGVALVGIPAALQFIITAGVLLAAVLIDSTSRRTQRAHGLA</sequence>
<feature type="transmembrane region" description="Helical" evidence="12">
    <location>
        <begin position="242"/>
        <end position="260"/>
    </location>
</feature>
<proteinExistence type="predicted"/>
<evidence type="ECO:0000313" key="13">
    <source>
        <dbReference type="EMBL" id="MBA2950421.1"/>
    </source>
</evidence>
<evidence type="ECO:0000256" key="2">
    <source>
        <dbReference type="ARBA" id="ARBA00022448"/>
    </source>
</evidence>
<accession>A0A7W0ICR4</accession>
<dbReference type="RefSeq" id="WP_181661355.1">
    <property type="nucleotide sequence ID" value="NZ_JACEHE010000028.1"/>
</dbReference>
<feature type="transmembrane region" description="Helical" evidence="12">
    <location>
        <begin position="345"/>
        <end position="364"/>
    </location>
</feature>
<feature type="transmembrane region" description="Helical" evidence="12">
    <location>
        <begin position="266"/>
        <end position="284"/>
    </location>
</feature>
<keyword evidence="8 12" id="KW-0472">Membrane</keyword>
<name>A0A7W0ICR4_9ACTN</name>
<dbReference type="EMBL" id="JACEHE010000028">
    <property type="protein sequence ID" value="MBA2950421.1"/>
    <property type="molecule type" value="Genomic_DNA"/>
</dbReference>
<evidence type="ECO:0000256" key="6">
    <source>
        <dbReference type="ARBA" id="ARBA00022692"/>
    </source>
</evidence>
<evidence type="ECO:0000256" key="8">
    <source>
        <dbReference type="ARBA" id="ARBA00023136"/>
    </source>
</evidence>
<dbReference type="Proteomes" id="UP000545761">
    <property type="component" value="Unassembled WGS sequence"/>
</dbReference>
<feature type="transmembrane region" description="Helical" evidence="12">
    <location>
        <begin position="159"/>
        <end position="180"/>
    </location>
</feature>
<protein>
    <recommendedName>
        <fullName evidence="10">Xylose transport system permease protein XylH</fullName>
    </recommendedName>
</protein>
<evidence type="ECO:0000256" key="11">
    <source>
        <dbReference type="SAM" id="MobiDB-lite"/>
    </source>
</evidence>
<feature type="transmembrane region" description="Helical" evidence="12">
    <location>
        <begin position="81"/>
        <end position="102"/>
    </location>
</feature>
<dbReference type="InterPro" id="IPR001851">
    <property type="entry name" value="ABC_transp_permease"/>
</dbReference>